<dbReference type="OrthoDB" id="3402428at2"/>
<evidence type="ECO:0000313" key="3">
    <source>
        <dbReference type="Proteomes" id="UP000297948"/>
    </source>
</evidence>
<dbReference type="Pfam" id="PF14013">
    <property type="entry name" value="MT0933_antitox"/>
    <property type="match status" value="1"/>
</dbReference>
<dbReference type="InterPro" id="IPR028037">
    <property type="entry name" value="Antitoxin_Rv0909/MT0933"/>
</dbReference>
<gene>
    <name evidence="2" type="ORF">E4099_16865</name>
</gene>
<proteinExistence type="predicted"/>
<feature type="compositionally biased region" description="Gly residues" evidence="1">
    <location>
        <begin position="72"/>
        <end position="82"/>
    </location>
</feature>
<protein>
    <submittedName>
        <fullName evidence="2">Antitoxin</fullName>
    </submittedName>
</protein>
<feature type="compositionally biased region" description="Basic and acidic residues" evidence="1">
    <location>
        <begin position="27"/>
        <end position="71"/>
    </location>
</feature>
<dbReference type="EMBL" id="SRID01000147">
    <property type="protein sequence ID" value="TGB07573.1"/>
    <property type="molecule type" value="Genomic_DNA"/>
</dbReference>
<feature type="region of interest" description="Disordered" evidence="1">
    <location>
        <begin position="27"/>
        <end position="82"/>
    </location>
</feature>
<dbReference type="RefSeq" id="WP_135339893.1">
    <property type="nucleotide sequence ID" value="NZ_JBHLTX010000025.1"/>
</dbReference>
<evidence type="ECO:0000256" key="1">
    <source>
        <dbReference type="SAM" id="MobiDB-lite"/>
    </source>
</evidence>
<name>A0A4Z0H826_9ACTN</name>
<accession>A0A4Z0H826</accession>
<dbReference type="Proteomes" id="UP000297948">
    <property type="component" value="Unassembled WGS sequence"/>
</dbReference>
<reference evidence="2 3" key="1">
    <citation type="submission" date="2019-03" db="EMBL/GenBank/DDBJ databases">
        <authorList>
            <person name="Gonzalez-Pimentel J.L."/>
        </authorList>
    </citation>
    <scope>NUCLEOTIDE SEQUENCE [LARGE SCALE GENOMIC DNA]</scope>
    <source>
        <strain evidence="2 3">JCM 31289</strain>
    </source>
</reference>
<organism evidence="2 3">
    <name type="scientific">Streptomyces palmae</name>
    <dbReference type="NCBI Taxonomy" id="1701085"/>
    <lineage>
        <taxon>Bacteria</taxon>
        <taxon>Bacillati</taxon>
        <taxon>Actinomycetota</taxon>
        <taxon>Actinomycetes</taxon>
        <taxon>Kitasatosporales</taxon>
        <taxon>Streptomycetaceae</taxon>
        <taxon>Streptomyces</taxon>
    </lineage>
</organism>
<evidence type="ECO:0000313" key="2">
    <source>
        <dbReference type="EMBL" id="TGB07573.1"/>
    </source>
</evidence>
<sequence length="82" mass="8530">MGLLDTLKAKTGRVKDKAGDFVQQHEDQIGRGLDKAARKVDSTTKGKYSDRIDSGTGKAKDAIGRLSRKDTGGTGTGPAPGA</sequence>
<keyword evidence="3" id="KW-1185">Reference proteome</keyword>
<comment type="caution">
    <text evidence="2">The sequence shown here is derived from an EMBL/GenBank/DDBJ whole genome shotgun (WGS) entry which is preliminary data.</text>
</comment>
<dbReference type="AlphaFoldDB" id="A0A4Z0H826"/>